<dbReference type="Gene3D" id="2.30.30.40">
    <property type="entry name" value="SH3 Domains"/>
    <property type="match status" value="2"/>
</dbReference>
<dbReference type="Gene3D" id="1.25.40.530">
    <property type="entry name" value="MyTH4 domain"/>
    <property type="match status" value="1"/>
</dbReference>
<dbReference type="SUPFAM" id="SSF50044">
    <property type="entry name" value="SH3-domain"/>
    <property type="match status" value="1"/>
</dbReference>
<name>A0A9L0IKL5_EQUAS</name>
<feature type="compositionally biased region" description="Polar residues" evidence="3">
    <location>
        <begin position="511"/>
        <end position="533"/>
    </location>
</feature>
<accession>A0A9L0IKL5</accession>
<evidence type="ECO:0008006" key="8">
    <source>
        <dbReference type="Google" id="ProtNLM"/>
    </source>
</evidence>
<feature type="domain" description="SH3" evidence="4">
    <location>
        <begin position="79"/>
        <end position="165"/>
    </location>
</feature>
<dbReference type="InterPro" id="IPR000857">
    <property type="entry name" value="MyTH4_dom"/>
</dbReference>
<dbReference type="CDD" id="cd12067">
    <property type="entry name" value="SH3_MYO15A"/>
    <property type="match status" value="1"/>
</dbReference>
<dbReference type="FunFam" id="2.30.30.40:FF:000201">
    <property type="entry name" value="Myosin XVA"/>
    <property type="match status" value="1"/>
</dbReference>
<evidence type="ECO:0000259" key="5">
    <source>
        <dbReference type="PROSITE" id="PS51016"/>
    </source>
</evidence>
<dbReference type="FunFam" id="1.25.40.530:FF:000008">
    <property type="entry name" value="unconventional myosin-XV"/>
    <property type="match status" value="1"/>
</dbReference>
<dbReference type="GO" id="GO:0005856">
    <property type="term" value="C:cytoskeleton"/>
    <property type="evidence" value="ECO:0007669"/>
    <property type="project" value="InterPro"/>
</dbReference>
<gene>
    <name evidence="6" type="primary">MYO15A</name>
</gene>
<reference evidence="6" key="3">
    <citation type="submission" date="2025-09" db="UniProtKB">
        <authorList>
            <consortium name="Ensembl"/>
        </authorList>
    </citation>
    <scope>IDENTIFICATION</scope>
</reference>
<evidence type="ECO:0000313" key="7">
    <source>
        <dbReference type="Proteomes" id="UP000694387"/>
    </source>
</evidence>
<dbReference type="Proteomes" id="UP000694387">
    <property type="component" value="Chromosome 13"/>
</dbReference>
<proteinExistence type="predicted"/>
<dbReference type="SMART" id="SM00326">
    <property type="entry name" value="SH3"/>
    <property type="match status" value="1"/>
</dbReference>
<dbReference type="InterPro" id="IPR041795">
    <property type="entry name" value="MyoXV_FERM_C"/>
</dbReference>
<dbReference type="InterPro" id="IPR051567">
    <property type="entry name" value="Unconventional_Myosin_ATPase"/>
</dbReference>
<dbReference type="InterPro" id="IPR011993">
    <property type="entry name" value="PH-like_dom_sf"/>
</dbReference>
<dbReference type="InterPro" id="IPR001452">
    <property type="entry name" value="SH3_domain"/>
</dbReference>
<dbReference type="PROSITE" id="PS51016">
    <property type="entry name" value="MYTH4"/>
    <property type="match status" value="1"/>
</dbReference>
<keyword evidence="7" id="KW-1185">Reference proteome</keyword>
<evidence type="ECO:0000256" key="2">
    <source>
        <dbReference type="PROSITE-ProRule" id="PRU00192"/>
    </source>
</evidence>
<dbReference type="Pfam" id="PF00784">
    <property type="entry name" value="MyTH4"/>
    <property type="match status" value="1"/>
</dbReference>
<protein>
    <recommendedName>
        <fullName evidence="8">Myosin XVA</fullName>
    </recommendedName>
</protein>
<dbReference type="Ensembl" id="ENSEAST00005058517.1">
    <property type="protein sequence ID" value="ENSEASP00005041485.1"/>
    <property type="gene ID" value="ENSEASG00005017630.2"/>
</dbReference>
<dbReference type="PANTHER" id="PTHR22692:SF21">
    <property type="entry name" value="MYOSIN XVA"/>
    <property type="match status" value="1"/>
</dbReference>
<dbReference type="PROSITE" id="PS50002">
    <property type="entry name" value="SH3"/>
    <property type="match status" value="1"/>
</dbReference>
<dbReference type="Gene3D" id="2.30.29.30">
    <property type="entry name" value="Pleckstrin-homology domain (PH domain)/Phosphotyrosine-binding domain (PTB)"/>
    <property type="match status" value="1"/>
</dbReference>
<feature type="region of interest" description="Disordered" evidence="3">
    <location>
        <begin position="194"/>
        <end position="215"/>
    </location>
</feature>
<reference evidence="6" key="2">
    <citation type="submission" date="2025-08" db="UniProtKB">
        <authorList>
            <consortium name="Ensembl"/>
        </authorList>
    </citation>
    <scope>IDENTIFICATION</scope>
</reference>
<dbReference type="SMART" id="SM00139">
    <property type="entry name" value="MyTH4"/>
    <property type="match status" value="1"/>
</dbReference>
<evidence type="ECO:0000256" key="3">
    <source>
        <dbReference type="SAM" id="MobiDB-lite"/>
    </source>
</evidence>
<feature type="compositionally biased region" description="Basic and acidic residues" evidence="3">
    <location>
        <begin position="195"/>
        <end position="215"/>
    </location>
</feature>
<dbReference type="PANTHER" id="PTHR22692">
    <property type="entry name" value="MYOSIN VII, XV"/>
    <property type="match status" value="1"/>
</dbReference>
<evidence type="ECO:0000259" key="4">
    <source>
        <dbReference type="PROSITE" id="PS50002"/>
    </source>
</evidence>
<organism evidence="6 7">
    <name type="scientific">Equus asinus</name>
    <name type="common">Donkey</name>
    <name type="synonym">Equus africanus asinus</name>
    <dbReference type="NCBI Taxonomy" id="9793"/>
    <lineage>
        <taxon>Eukaryota</taxon>
        <taxon>Metazoa</taxon>
        <taxon>Chordata</taxon>
        <taxon>Craniata</taxon>
        <taxon>Vertebrata</taxon>
        <taxon>Euteleostomi</taxon>
        <taxon>Mammalia</taxon>
        <taxon>Eutheria</taxon>
        <taxon>Laurasiatheria</taxon>
        <taxon>Perissodactyla</taxon>
        <taxon>Equidae</taxon>
        <taxon>Equus</taxon>
    </lineage>
</organism>
<keyword evidence="1 2" id="KW-0728">SH3 domain</keyword>
<dbReference type="InterPro" id="IPR036028">
    <property type="entry name" value="SH3-like_dom_sf"/>
</dbReference>
<dbReference type="AlphaFoldDB" id="A0A9L0IKL5"/>
<feature type="domain" description="MyTH4" evidence="5">
    <location>
        <begin position="262"/>
        <end position="416"/>
    </location>
</feature>
<dbReference type="InterPro" id="IPR038185">
    <property type="entry name" value="MyTH4_dom_sf"/>
</dbReference>
<feature type="region of interest" description="Disordered" evidence="3">
    <location>
        <begin position="480"/>
        <end position="560"/>
    </location>
</feature>
<evidence type="ECO:0000313" key="6">
    <source>
        <dbReference type="Ensembl" id="ENSEASP00005041485.1"/>
    </source>
</evidence>
<evidence type="ECO:0000256" key="1">
    <source>
        <dbReference type="ARBA" id="ARBA00022443"/>
    </source>
</evidence>
<dbReference type="GeneTree" id="ENSGT00940000155335"/>
<sequence>MLAVSHTGIKLLRMVKGSREAGGQLRVLRTYSFADILFVAIPSQNMLEFNLASEKVILFSARAHQVKTLVDDFILELKKDSDYVVAVRNFLPEDPALLAFHKGDIIHLQPMEPPRMGYSAGCVVRKKVVYLEELRRRGPDFGWRFGTIHGRVGRFPSELVQPAAAPDFLQLPTEPGRGRAAAVAAAVASTAAAREVGRRREGPPVRAGSTDRGEDGLALPPYTMLEFAQKYFRDPQRRPQDGLRLKSKEGRESRTLEDMLCFTKTPLQESLIDLSDSSLNKMATDMFLAVMRFMGDAPAKGQSELDVLCALLKLCGDHEVMRDECYCQVVKQITDNTSTKQDSCQRGWRLLYIVAAYHSCSEVLQPHLVRFLQDVSRTPGLPFQGIAKACEQNLQKTLRFGGRLELPSSMELRAMLAGRSSKRQLFLLPGGLERHLKIKTCTVALDVVEEICAEMALTRPEAFDEYVIFVVTNRGPARLPERPLQQRAGQPGPASSSCSRRPSWLRCSTGPRATSTCPACGRSRSTFRPSSTAPRPARLGSTWSASTGSRRRHSAPTRPAPSFWASSAPCPCSAPSFFFVQSCSSVAVPAPCILAVNQNGLNFLSTETHELMVKFPLKEIQSTRTQRPTASSSYPYVEITLGDVAAQRTVQLQLEQGLELCRVVAVHVESLLNARERRLTLPPSEITLL</sequence>
<reference evidence="6 7" key="1">
    <citation type="journal article" date="2020" name="Nat. Commun.">
        <title>Donkey genomes provide new insights into domestication and selection for coat color.</title>
        <authorList>
            <person name="Wang"/>
            <person name="C."/>
            <person name="Li"/>
            <person name="H."/>
            <person name="Guo"/>
            <person name="Y."/>
            <person name="Huang"/>
            <person name="J."/>
            <person name="Sun"/>
            <person name="Y."/>
            <person name="Min"/>
            <person name="J."/>
            <person name="Wang"/>
            <person name="J."/>
            <person name="Fang"/>
            <person name="X."/>
            <person name="Zhao"/>
            <person name="Z."/>
            <person name="Wang"/>
            <person name="S."/>
            <person name="Zhang"/>
            <person name="Y."/>
            <person name="Liu"/>
            <person name="Q."/>
            <person name="Jiang"/>
            <person name="Q."/>
            <person name="Wang"/>
            <person name="X."/>
            <person name="Guo"/>
            <person name="Y."/>
            <person name="Yang"/>
            <person name="C."/>
            <person name="Wang"/>
            <person name="Y."/>
            <person name="Tian"/>
            <person name="F."/>
            <person name="Zhuang"/>
            <person name="G."/>
            <person name="Fan"/>
            <person name="Y."/>
            <person name="Gao"/>
            <person name="Q."/>
            <person name="Li"/>
            <person name="Y."/>
            <person name="Ju"/>
            <person name="Z."/>
            <person name="Li"/>
            <person name="J."/>
            <person name="Li"/>
            <person name="R."/>
            <person name="Hou"/>
            <person name="M."/>
            <person name="Yang"/>
            <person name="G."/>
            <person name="Liu"/>
            <person name="G."/>
            <person name="Liu"/>
            <person name="W."/>
            <person name="Guo"/>
            <person name="J."/>
            <person name="Pan"/>
            <person name="S."/>
            <person name="Fan"/>
            <person name="G."/>
            <person name="Zhang"/>
            <person name="W."/>
            <person name="Zhang"/>
            <person name="R."/>
            <person name="Yu"/>
            <person name="J."/>
            <person name="Zhang"/>
            <person name="X."/>
            <person name="Yin"/>
            <person name="Q."/>
            <person name="Ji"/>
            <person name="C."/>
            <person name="Jin"/>
            <person name="Y."/>
            <person name="Yue"/>
            <person name="G."/>
            <person name="Liu"/>
            <person name="M."/>
            <person name="Xu"/>
            <person name="J."/>
            <person name="Liu"/>
            <person name="S."/>
            <person name="Jordana"/>
            <person name="J."/>
            <person name="Noce"/>
            <person name="A."/>
            <person name="Amills"/>
            <person name="M."/>
            <person name="Wu"/>
            <person name="D.D."/>
            <person name="Li"/>
            <person name="S."/>
            <person name="Zhou"/>
            <person name="X. and Zhong"/>
            <person name="J."/>
        </authorList>
    </citation>
    <scope>NUCLEOTIDE SEQUENCE [LARGE SCALE GENOMIC DNA]</scope>
</reference>
<dbReference type="CDD" id="cd13201">
    <property type="entry name" value="FERM_C_MyoXV"/>
    <property type="match status" value="1"/>
</dbReference>
<dbReference type="Pfam" id="PF07653">
    <property type="entry name" value="SH3_2"/>
    <property type="match status" value="1"/>
</dbReference>